<dbReference type="EMBL" id="PUHP01001696">
    <property type="protein sequence ID" value="TQN65314.1"/>
    <property type="molecule type" value="Genomic_DNA"/>
</dbReference>
<feature type="transmembrane region" description="Helical" evidence="10">
    <location>
        <begin position="242"/>
        <end position="259"/>
    </location>
</feature>
<organism evidence="13 14">
    <name type="scientific">Colletotrichum shisoi</name>
    <dbReference type="NCBI Taxonomy" id="2078593"/>
    <lineage>
        <taxon>Eukaryota</taxon>
        <taxon>Fungi</taxon>
        <taxon>Dikarya</taxon>
        <taxon>Ascomycota</taxon>
        <taxon>Pezizomycotina</taxon>
        <taxon>Sordariomycetes</taxon>
        <taxon>Hypocreomycetidae</taxon>
        <taxon>Glomerellales</taxon>
        <taxon>Glomerellaceae</taxon>
        <taxon>Colletotrichum</taxon>
        <taxon>Colletotrichum destructivum species complex</taxon>
    </lineage>
</organism>
<evidence type="ECO:0000256" key="5">
    <source>
        <dbReference type="ARBA" id="ARBA00022833"/>
    </source>
</evidence>
<dbReference type="InterPro" id="IPR013083">
    <property type="entry name" value="Znf_RING/FYVE/PHD"/>
</dbReference>
<comment type="subcellular location">
    <subcellularLocation>
        <location evidence="1">Membrane</location>
        <topology evidence="1">Multi-pass membrane protein</topology>
    </subcellularLocation>
</comment>
<feature type="compositionally biased region" description="Basic and acidic residues" evidence="9">
    <location>
        <begin position="1"/>
        <end position="12"/>
    </location>
</feature>
<dbReference type="Gene3D" id="3.30.40.10">
    <property type="entry name" value="Zinc/RING finger domain, C3HC4 (zinc finger)"/>
    <property type="match status" value="1"/>
</dbReference>
<evidence type="ECO:0000256" key="9">
    <source>
        <dbReference type="SAM" id="MobiDB-lite"/>
    </source>
</evidence>
<keyword evidence="14" id="KW-1185">Reference proteome</keyword>
<dbReference type="InterPro" id="IPR001841">
    <property type="entry name" value="Znf_RING"/>
</dbReference>
<evidence type="ECO:0000256" key="4">
    <source>
        <dbReference type="ARBA" id="ARBA00022771"/>
    </source>
</evidence>
<gene>
    <name evidence="13" type="ORF">CSHISOI_10198</name>
</gene>
<dbReference type="PROSITE" id="PS50089">
    <property type="entry name" value="ZF_RING_2"/>
    <property type="match status" value="1"/>
</dbReference>
<proteinExistence type="predicted"/>
<sequence length="573" mass="62869">MSQRPKLADPRAEQQSISNQAALPANTTRLNPTIFPPPQPHFFAVPPSSIRVACALPTCPKVGHTRRSAPTIDVEHATITIITTTTYTLAPASLTASMADVSPPPAALQNDEKRCFICLMDENESGSSESAWVDPCPCTLEGHQDCMIQWVTELEREGKEIRCPVCKAVINVDEPYDPALALNNRIYKTFSKMSPGLILGGLGAGTWVSLAMYGNIAVRVFAGPEATYRFFFNDNNPRGIPMVNWIHVAILPTIAPALILGQSFPVLGNVFFMPAAALYGVFHMARDDRFFSWPPSPQLAAACFPYIRAVYNNLYQEFVTPYEKKWERRMAGLPEPVAPPPPANNRPAGNRQRRPAGNNEGANNDGRNVGIVGGLLDAAIDMLDIPDVGRPVEVEEIDMGEEQGVAHLEILVVPLEDEAAERENAAREVADVIAEQQAHLNEEPVAIQQPAQPAQPAPAAPRHRGVQASLRDFTNTLASTLLLPMLSAGMGELLRLVLPQHWTTPVGGFGRFKVRTGLLQDQWGRNLVGGCMYIVLRDAFRLYTKYRMAQNKPLRRVRNVDRLRNHGASSSSA</sequence>
<evidence type="ECO:0000256" key="3">
    <source>
        <dbReference type="ARBA" id="ARBA00022723"/>
    </source>
</evidence>
<dbReference type="GO" id="GO:0016020">
    <property type="term" value="C:membrane"/>
    <property type="evidence" value="ECO:0007669"/>
    <property type="project" value="UniProtKB-SubCell"/>
</dbReference>
<keyword evidence="5" id="KW-0862">Zinc</keyword>
<dbReference type="AlphaFoldDB" id="A0A5Q4BF58"/>
<dbReference type="InterPro" id="IPR011016">
    <property type="entry name" value="Znf_RING-CH"/>
</dbReference>
<evidence type="ECO:0000256" key="8">
    <source>
        <dbReference type="PROSITE-ProRule" id="PRU00175"/>
    </source>
</evidence>
<keyword evidence="2 10" id="KW-0812">Transmembrane</keyword>
<feature type="region of interest" description="Disordered" evidence="9">
    <location>
        <begin position="333"/>
        <end position="368"/>
    </location>
</feature>
<evidence type="ECO:0000313" key="13">
    <source>
        <dbReference type="EMBL" id="TQN65314.1"/>
    </source>
</evidence>
<feature type="transmembrane region" description="Helical" evidence="10">
    <location>
        <begin position="197"/>
        <end position="222"/>
    </location>
</feature>
<evidence type="ECO:0000256" key="10">
    <source>
        <dbReference type="SAM" id="Phobius"/>
    </source>
</evidence>
<dbReference type="SUPFAM" id="SSF57850">
    <property type="entry name" value="RING/U-box"/>
    <property type="match status" value="1"/>
</dbReference>
<keyword evidence="4 8" id="KW-0863">Zinc-finger</keyword>
<comment type="caution">
    <text evidence="13">The sequence shown here is derived from an EMBL/GenBank/DDBJ whole genome shotgun (WGS) entry which is preliminary data.</text>
</comment>
<evidence type="ECO:0000256" key="1">
    <source>
        <dbReference type="ARBA" id="ARBA00004141"/>
    </source>
</evidence>
<evidence type="ECO:0000256" key="2">
    <source>
        <dbReference type="ARBA" id="ARBA00022692"/>
    </source>
</evidence>
<evidence type="ECO:0000259" key="11">
    <source>
        <dbReference type="PROSITE" id="PS50089"/>
    </source>
</evidence>
<accession>A0A5Q4BF58</accession>
<feature type="region of interest" description="Disordered" evidence="9">
    <location>
        <begin position="1"/>
        <end position="34"/>
    </location>
</feature>
<evidence type="ECO:0000256" key="6">
    <source>
        <dbReference type="ARBA" id="ARBA00022989"/>
    </source>
</evidence>
<feature type="compositionally biased region" description="Polar residues" evidence="9">
    <location>
        <begin position="13"/>
        <end position="31"/>
    </location>
</feature>
<keyword evidence="7 10" id="KW-0472">Membrane</keyword>
<dbReference type="PROSITE" id="PS51292">
    <property type="entry name" value="ZF_RING_CH"/>
    <property type="match status" value="1"/>
</dbReference>
<dbReference type="OrthoDB" id="5817083at2759"/>
<evidence type="ECO:0000256" key="7">
    <source>
        <dbReference type="ARBA" id="ARBA00023136"/>
    </source>
</evidence>
<keyword evidence="6 10" id="KW-1133">Transmembrane helix</keyword>
<evidence type="ECO:0000313" key="14">
    <source>
        <dbReference type="Proteomes" id="UP000326340"/>
    </source>
</evidence>
<dbReference type="PANTHER" id="PTHR46283">
    <property type="entry name" value="E3 UBIQUITIN-PROTEIN LIGASE MARCH5"/>
    <property type="match status" value="1"/>
</dbReference>
<feature type="domain" description="RING-CH-type" evidence="12">
    <location>
        <begin position="107"/>
        <end position="173"/>
    </location>
</feature>
<dbReference type="Proteomes" id="UP000326340">
    <property type="component" value="Unassembled WGS sequence"/>
</dbReference>
<feature type="domain" description="RING-type" evidence="11">
    <location>
        <begin position="115"/>
        <end position="167"/>
    </location>
</feature>
<feature type="transmembrane region" description="Helical" evidence="10">
    <location>
        <begin position="266"/>
        <end position="285"/>
    </location>
</feature>
<keyword evidence="3" id="KW-0479">Metal-binding</keyword>
<reference evidence="13 14" key="1">
    <citation type="journal article" date="2019" name="Sci. Rep.">
        <title>Colletotrichum shisoi sp. nov., an anthracnose pathogen of Perilla frutescens in Japan: molecular phylogenetic, morphological and genomic evidence.</title>
        <authorList>
            <person name="Gan P."/>
            <person name="Tsushima A."/>
            <person name="Hiroyama R."/>
            <person name="Narusaka M."/>
            <person name="Takano Y."/>
            <person name="Narusaka Y."/>
            <person name="Kawaradani M."/>
            <person name="Damm U."/>
            <person name="Shirasu K."/>
        </authorList>
    </citation>
    <scope>NUCLEOTIDE SEQUENCE [LARGE SCALE GENOMIC DNA]</scope>
    <source>
        <strain evidence="13 14">PG-2018a</strain>
    </source>
</reference>
<evidence type="ECO:0000259" key="12">
    <source>
        <dbReference type="PROSITE" id="PS51292"/>
    </source>
</evidence>
<protein>
    <submittedName>
        <fullName evidence="13">E3 ubiquitin-protein ligase MARCH5</fullName>
    </submittedName>
</protein>
<dbReference type="GO" id="GO:0008270">
    <property type="term" value="F:zinc ion binding"/>
    <property type="evidence" value="ECO:0007669"/>
    <property type="project" value="UniProtKB-KW"/>
</dbReference>
<dbReference type="SMART" id="SM00744">
    <property type="entry name" value="RINGv"/>
    <property type="match status" value="1"/>
</dbReference>
<name>A0A5Q4BF58_9PEZI</name>